<protein>
    <submittedName>
        <fullName evidence="1">Uncharacterized protein</fullName>
    </submittedName>
</protein>
<organism evidence="1">
    <name type="scientific">Paenibacillus sp. SYP-B3998</name>
    <dbReference type="NCBI Taxonomy" id="2678564"/>
    <lineage>
        <taxon>Bacteria</taxon>
        <taxon>Bacillati</taxon>
        <taxon>Bacillota</taxon>
        <taxon>Bacilli</taxon>
        <taxon>Bacillales</taxon>
        <taxon>Paenibacillaceae</taxon>
        <taxon>Paenibacillus</taxon>
    </lineage>
</organism>
<sequence>MELQAYLEKLVSNSHCPITFAGDIPNALSRWLVRSAFTNGVNQMGVDPYLDTEARLLYFNELVMLPRKEIEENWRQYISEMINRYQEVNTPQNLFTIEPDKYMYGLNTVYCQKEQDILVNVITYFPSPIRMWINGQLVVTGNHDYLIKDYFFLYRFREGSNTVLFECPLALRVPLSNQEIIVKLNPVDCLEDNGKGFKDEDLLDAYKQSYSLFPERVFYMPNEELHLIVLPQYVDRQTEIVHVSIFNAAGNLLQAKELAASSVAIFPWQDDFNGLLRIRAEGAGDTAKVGEAYVYYGEFQSRIDQVIQQVEKRKDSDQSVITTIREMVALPEAFKALHQYVPNTCYLTLFQVLEKFIRYASTSEKEVKMTYREVFGSSFTVYEPQPNGDRLAAYTVYMPDDYNPESSYPLVVYFHDALARSYPVNLPWVKHSSISDAFIINIVGIGRLNYVDDVNVIRMINRLTETYNVNRNRIHLIGFCTGATKTLRIAMQVPDTFAGIASVIGDMRLSINEPEYAQVDNMSNMTVLGLMSTEHWFFNSTRFMHFLKRLPKSTTRIVHGFMHNEFNAILNSKVLLHKLIAEQRDPYPEELKLSPLEPGYNKTYWLKVEAIDNLEEPSKIWAKKMAPNRIEIEMHNIECFSLLLSREKMILAPTIEIAVNSAVHRVDLTPYCKLWVSWQPDKYMVEVIPMTEQEFEGKYHTIGVDEEQMGIKQIYLSACTIVKPEGGIPSKRSLVSKLVYLLQNPIKDRYIYYKYEAINEQALDWEKESSSHTNHVIIIDVRSKSKKQEKLLDTLGIYMDEEKLIYREQMFVGTYFTFIKRRHPYYSERLLLIVAFNDDQVETEIITWMNAFETNPLFYNDAVVFHDGNYQGFRDRPRQASPFAPRHQ</sequence>
<reference evidence="1" key="1">
    <citation type="submission" date="2020-02" db="EMBL/GenBank/DDBJ databases">
        <authorList>
            <person name="Shen X.-R."/>
            <person name="Zhang Y.-X."/>
        </authorList>
    </citation>
    <scope>NUCLEOTIDE SEQUENCE</scope>
    <source>
        <strain evidence="1">SYP-B3998</strain>
    </source>
</reference>
<dbReference type="RefSeq" id="WP_163953100.1">
    <property type="nucleotide sequence ID" value="NZ_JAAIKC010000016.1"/>
</dbReference>
<dbReference type="Gene3D" id="3.40.50.1820">
    <property type="entry name" value="alpha/beta hydrolase"/>
    <property type="match status" value="1"/>
</dbReference>
<dbReference type="EMBL" id="JAAIKC010000016">
    <property type="protein sequence ID" value="NEW09341.1"/>
    <property type="molecule type" value="Genomic_DNA"/>
</dbReference>
<accession>A0A6G4A690</accession>
<comment type="caution">
    <text evidence="1">The sequence shown here is derived from an EMBL/GenBank/DDBJ whole genome shotgun (WGS) entry which is preliminary data.</text>
</comment>
<gene>
    <name evidence="1" type="ORF">GK047_25685</name>
</gene>
<dbReference type="InterPro" id="IPR029058">
    <property type="entry name" value="AB_hydrolase_fold"/>
</dbReference>
<dbReference type="AlphaFoldDB" id="A0A6G4A690"/>
<name>A0A6G4A690_9BACL</name>
<dbReference type="SUPFAM" id="SSF53474">
    <property type="entry name" value="alpha/beta-Hydrolases"/>
    <property type="match status" value="1"/>
</dbReference>
<evidence type="ECO:0000313" key="1">
    <source>
        <dbReference type="EMBL" id="NEW09341.1"/>
    </source>
</evidence>
<proteinExistence type="predicted"/>